<evidence type="ECO:0000256" key="10">
    <source>
        <dbReference type="ARBA" id="ARBA00049406"/>
    </source>
</evidence>
<evidence type="ECO:0000256" key="5">
    <source>
        <dbReference type="ARBA" id="ARBA00012093"/>
    </source>
</evidence>
<gene>
    <name evidence="12" type="ORF">K431DRAFT_260007</name>
</gene>
<comment type="similarity">
    <text evidence="4">Belongs to the serine/threonine dehydratase family.</text>
</comment>
<keyword evidence="13" id="KW-1185">Reference proteome</keyword>
<organism evidence="12 13">
    <name type="scientific">Polychaeton citri CBS 116435</name>
    <dbReference type="NCBI Taxonomy" id="1314669"/>
    <lineage>
        <taxon>Eukaryota</taxon>
        <taxon>Fungi</taxon>
        <taxon>Dikarya</taxon>
        <taxon>Ascomycota</taxon>
        <taxon>Pezizomycotina</taxon>
        <taxon>Dothideomycetes</taxon>
        <taxon>Dothideomycetidae</taxon>
        <taxon>Capnodiales</taxon>
        <taxon>Capnodiaceae</taxon>
        <taxon>Polychaeton</taxon>
    </lineage>
</organism>
<evidence type="ECO:0000256" key="4">
    <source>
        <dbReference type="ARBA" id="ARBA00010869"/>
    </source>
</evidence>
<name>A0A9P4QIK9_9PEZI</name>
<protein>
    <recommendedName>
        <fullName evidence="5">L-serine ammonia-lyase</fullName>
        <ecNumber evidence="5">4.3.1.17</ecNumber>
    </recommendedName>
</protein>
<evidence type="ECO:0000256" key="1">
    <source>
        <dbReference type="ARBA" id="ARBA00001933"/>
    </source>
</evidence>
<dbReference type="SUPFAM" id="SSF53686">
    <property type="entry name" value="Tryptophan synthase beta subunit-like PLP-dependent enzymes"/>
    <property type="match status" value="1"/>
</dbReference>
<dbReference type="GO" id="GO:0006565">
    <property type="term" value="P:L-serine catabolic process"/>
    <property type="evidence" value="ECO:0007669"/>
    <property type="project" value="TreeGrafter"/>
</dbReference>
<dbReference type="GO" id="GO:0006567">
    <property type="term" value="P:L-threonine catabolic process"/>
    <property type="evidence" value="ECO:0007669"/>
    <property type="project" value="TreeGrafter"/>
</dbReference>
<dbReference type="OrthoDB" id="7773036at2759"/>
<dbReference type="EMBL" id="MU003767">
    <property type="protein sequence ID" value="KAF2725407.1"/>
    <property type="molecule type" value="Genomic_DNA"/>
</dbReference>
<dbReference type="Pfam" id="PF00291">
    <property type="entry name" value="PALP"/>
    <property type="match status" value="1"/>
</dbReference>
<dbReference type="InterPro" id="IPR001926">
    <property type="entry name" value="TrpB-like_PALP"/>
</dbReference>
<keyword evidence="6" id="KW-0312">Gluconeogenesis</keyword>
<dbReference type="Proteomes" id="UP000799441">
    <property type="component" value="Unassembled WGS sequence"/>
</dbReference>
<evidence type="ECO:0000256" key="8">
    <source>
        <dbReference type="ARBA" id="ARBA00022898"/>
    </source>
</evidence>
<dbReference type="GO" id="GO:0030170">
    <property type="term" value="F:pyridoxal phosphate binding"/>
    <property type="evidence" value="ECO:0007669"/>
    <property type="project" value="InterPro"/>
</dbReference>
<evidence type="ECO:0000256" key="2">
    <source>
        <dbReference type="ARBA" id="ARBA00004496"/>
    </source>
</evidence>
<dbReference type="PANTHER" id="PTHR48078:SF2">
    <property type="entry name" value="CATABOLIC L-SERINE_THREONINE DEHYDRATASE"/>
    <property type="match status" value="1"/>
</dbReference>
<comment type="cofactor">
    <cofactor evidence="1">
        <name>pyridoxal 5'-phosphate</name>
        <dbReference type="ChEBI" id="CHEBI:597326"/>
    </cofactor>
</comment>
<evidence type="ECO:0000256" key="3">
    <source>
        <dbReference type="ARBA" id="ARBA00004742"/>
    </source>
</evidence>
<comment type="subcellular location">
    <subcellularLocation>
        <location evidence="2">Cytoplasm</location>
    </subcellularLocation>
</comment>
<dbReference type="PROSITE" id="PS00165">
    <property type="entry name" value="DEHYDRATASE_SER_THR"/>
    <property type="match status" value="1"/>
</dbReference>
<comment type="catalytic activity">
    <reaction evidence="10">
        <text>L-serine = pyruvate + NH4(+)</text>
        <dbReference type="Rhea" id="RHEA:19169"/>
        <dbReference type="ChEBI" id="CHEBI:15361"/>
        <dbReference type="ChEBI" id="CHEBI:28938"/>
        <dbReference type="ChEBI" id="CHEBI:33384"/>
        <dbReference type="EC" id="4.3.1.17"/>
    </reaction>
</comment>
<evidence type="ECO:0000313" key="13">
    <source>
        <dbReference type="Proteomes" id="UP000799441"/>
    </source>
</evidence>
<evidence type="ECO:0000256" key="6">
    <source>
        <dbReference type="ARBA" id="ARBA00022432"/>
    </source>
</evidence>
<evidence type="ECO:0000313" key="12">
    <source>
        <dbReference type="EMBL" id="KAF2725407.1"/>
    </source>
</evidence>
<comment type="pathway">
    <text evidence="3">Carbohydrate biosynthesis; gluconeogenesis.</text>
</comment>
<dbReference type="GO" id="GO:0006094">
    <property type="term" value="P:gluconeogenesis"/>
    <property type="evidence" value="ECO:0007669"/>
    <property type="project" value="UniProtKB-KW"/>
</dbReference>
<reference evidence="12" key="1">
    <citation type="journal article" date="2020" name="Stud. Mycol.">
        <title>101 Dothideomycetes genomes: a test case for predicting lifestyles and emergence of pathogens.</title>
        <authorList>
            <person name="Haridas S."/>
            <person name="Albert R."/>
            <person name="Binder M."/>
            <person name="Bloem J."/>
            <person name="Labutti K."/>
            <person name="Salamov A."/>
            <person name="Andreopoulos B."/>
            <person name="Baker S."/>
            <person name="Barry K."/>
            <person name="Bills G."/>
            <person name="Bluhm B."/>
            <person name="Cannon C."/>
            <person name="Castanera R."/>
            <person name="Culley D."/>
            <person name="Daum C."/>
            <person name="Ezra D."/>
            <person name="Gonzalez J."/>
            <person name="Henrissat B."/>
            <person name="Kuo A."/>
            <person name="Liang C."/>
            <person name="Lipzen A."/>
            <person name="Lutzoni F."/>
            <person name="Magnuson J."/>
            <person name="Mondo S."/>
            <person name="Nolan M."/>
            <person name="Ohm R."/>
            <person name="Pangilinan J."/>
            <person name="Park H.-J."/>
            <person name="Ramirez L."/>
            <person name="Alfaro M."/>
            <person name="Sun H."/>
            <person name="Tritt A."/>
            <person name="Yoshinaga Y."/>
            <person name="Zwiers L.-H."/>
            <person name="Turgeon B."/>
            <person name="Goodwin S."/>
            <person name="Spatafora J."/>
            <person name="Crous P."/>
            <person name="Grigoriev I."/>
        </authorList>
    </citation>
    <scope>NUCLEOTIDE SEQUENCE</scope>
    <source>
        <strain evidence="12">CBS 116435</strain>
    </source>
</reference>
<evidence type="ECO:0000259" key="11">
    <source>
        <dbReference type="Pfam" id="PF00291"/>
    </source>
</evidence>
<dbReference type="FunFam" id="3.40.50.1100:FF:000040">
    <property type="entry name" value="L-serine dehydratase, putative"/>
    <property type="match status" value="1"/>
</dbReference>
<sequence length="347" mass="36654">MAIKTRTERRPWRETPLVESCNLTKAAGCRIFLKLENLQPSGSFKSRGIGNFCQQTLNRSEHPDKVHFYSSSGGNAGLACVHAANTLGRPSTVVVPTSTKPHMVDKIKAAGASEVIQTGAHWSEADAYLREQLMARAEASGEQPVYVHPFNHDDTFAGHSTMIDEISKQLAAQGEDAPDAVVCSVGGGGLLTGVSQGVERQGEGWAKTQIVAVETEGANALAASLEAGELVTLPGITSLATSLGAVRVVDHAFQVADKGSETGRVSSVVLSDAEAAMGCWRLADEERILVELACGVSVALCFGSRLEKALGRPVRPDDKVVMVVCGGSNISTDMMEAYKAQFGDVEA</sequence>
<dbReference type="GO" id="GO:0009097">
    <property type="term" value="P:isoleucine biosynthetic process"/>
    <property type="evidence" value="ECO:0007669"/>
    <property type="project" value="TreeGrafter"/>
</dbReference>
<evidence type="ECO:0000256" key="7">
    <source>
        <dbReference type="ARBA" id="ARBA00022490"/>
    </source>
</evidence>
<dbReference type="InterPro" id="IPR036052">
    <property type="entry name" value="TrpB-like_PALP_sf"/>
</dbReference>
<dbReference type="PANTHER" id="PTHR48078">
    <property type="entry name" value="THREONINE DEHYDRATASE, MITOCHONDRIAL-RELATED"/>
    <property type="match status" value="1"/>
</dbReference>
<dbReference type="GO" id="GO:0004794">
    <property type="term" value="F:threonine deaminase activity"/>
    <property type="evidence" value="ECO:0007669"/>
    <property type="project" value="TreeGrafter"/>
</dbReference>
<dbReference type="InterPro" id="IPR000634">
    <property type="entry name" value="Ser/Thr_deHydtase_PyrdxlP-BS"/>
</dbReference>
<dbReference type="EC" id="4.3.1.17" evidence="5"/>
<dbReference type="GO" id="GO:0005737">
    <property type="term" value="C:cytoplasm"/>
    <property type="evidence" value="ECO:0007669"/>
    <property type="project" value="UniProtKB-SubCell"/>
</dbReference>
<keyword evidence="7" id="KW-0963">Cytoplasm</keyword>
<keyword evidence="8" id="KW-0663">Pyridoxal phosphate</keyword>
<evidence type="ECO:0000256" key="9">
    <source>
        <dbReference type="ARBA" id="ARBA00023239"/>
    </source>
</evidence>
<dbReference type="GO" id="GO:0003941">
    <property type="term" value="F:L-serine ammonia-lyase activity"/>
    <property type="evidence" value="ECO:0007669"/>
    <property type="project" value="UniProtKB-EC"/>
</dbReference>
<dbReference type="AlphaFoldDB" id="A0A9P4QIK9"/>
<dbReference type="Gene3D" id="3.40.50.1100">
    <property type="match status" value="2"/>
</dbReference>
<dbReference type="InterPro" id="IPR050147">
    <property type="entry name" value="Ser/Thr_Dehydratase"/>
</dbReference>
<accession>A0A9P4QIK9</accession>
<comment type="caution">
    <text evidence="12">The sequence shown here is derived from an EMBL/GenBank/DDBJ whole genome shotgun (WGS) entry which is preliminary data.</text>
</comment>
<keyword evidence="9" id="KW-0456">Lyase</keyword>
<feature type="domain" description="Tryptophan synthase beta chain-like PALP" evidence="11">
    <location>
        <begin position="12"/>
        <end position="326"/>
    </location>
</feature>
<proteinExistence type="inferred from homology"/>